<feature type="disulfide bond" evidence="17">
    <location>
        <begin position="511"/>
        <end position="548"/>
    </location>
</feature>
<feature type="disulfide bond" evidence="17">
    <location>
        <begin position="33"/>
        <end position="43"/>
    </location>
</feature>
<dbReference type="SMART" id="SM01242">
    <property type="entry name" value="Integrin_B_tail"/>
    <property type="match status" value="1"/>
</dbReference>
<evidence type="ECO:0000256" key="7">
    <source>
        <dbReference type="ARBA" id="ARBA00022729"/>
    </source>
</evidence>
<keyword evidence="11 18" id="KW-0130">Cell adhesion</keyword>
<feature type="disulfide bond" evidence="17">
    <location>
        <begin position="516"/>
        <end position="531"/>
    </location>
</feature>
<evidence type="ECO:0000256" key="2">
    <source>
        <dbReference type="ARBA" id="ARBA00007449"/>
    </source>
</evidence>
<dbReference type="PIRSF" id="PIRSF002512">
    <property type="entry name" value="Integrin_B"/>
    <property type="match status" value="1"/>
</dbReference>
<evidence type="ECO:0000256" key="11">
    <source>
        <dbReference type="ARBA" id="ARBA00022889"/>
    </source>
</evidence>
<evidence type="ECO:0000313" key="25">
    <source>
        <dbReference type="EMBL" id="CAH3127524.1"/>
    </source>
</evidence>
<feature type="disulfide bond" evidence="17">
    <location>
        <begin position="36"/>
        <end position="72"/>
    </location>
</feature>
<evidence type="ECO:0000256" key="15">
    <source>
        <dbReference type="ARBA" id="ARBA00023157"/>
    </source>
</evidence>
<keyword evidence="5 18" id="KW-0812">Transmembrane</keyword>
<dbReference type="InterPro" id="IPR036349">
    <property type="entry name" value="Integrin_bsu_tail_dom_sf"/>
</dbReference>
<protein>
    <recommendedName>
        <fullName evidence="18">Integrin beta</fullName>
    </recommendedName>
</protein>
<keyword evidence="9" id="KW-0106">Calcium</keyword>
<evidence type="ECO:0000256" key="16">
    <source>
        <dbReference type="ARBA" id="ARBA00023180"/>
    </source>
</evidence>
<dbReference type="Pfam" id="PF08725">
    <property type="entry name" value="Integrin_b_cyt"/>
    <property type="match status" value="1"/>
</dbReference>
<evidence type="ECO:0000259" key="22">
    <source>
        <dbReference type="SMART" id="SM00187"/>
    </source>
</evidence>
<keyword evidence="13 18" id="KW-0401">Integrin</keyword>
<evidence type="ECO:0000256" key="14">
    <source>
        <dbReference type="ARBA" id="ARBA00023136"/>
    </source>
</evidence>
<evidence type="ECO:0000256" key="3">
    <source>
        <dbReference type="ARBA" id="ARBA00022475"/>
    </source>
</evidence>
<dbReference type="Pfam" id="PF07965">
    <property type="entry name" value="Integrin_B_tail"/>
    <property type="match status" value="1"/>
</dbReference>
<evidence type="ECO:0000256" key="17">
    <source>
        <dbReference type="PIRSR" id="PIRSR002512-1"/>
    </source>
</evidence>
<dbReference type="SUPFAM" id="SSF69179">
    <property type="entry name" value="Integrin domains"/>
    <property type="match status" value="1"/>
</dbReference>
<dbReference type="FunFam" id="2.10.25.10:FF:000036">
    <property type="entry name" value="Integrin beta"/>
    <property type="match status" value="1"/>
</dbReference>
<dbReference type="FunFam" id="3.40.50.410:FF:000002">
    <property type="entry name" value="Integrin beta"/>
    <property type="match status" value="1"/>
</dbReference>
<dbReference type="SUPFAM" id="SSF57196">
    <property type="entry name" value="EGF/Laminin"/>
    <property type="match status" value="1"/>
</dbReference>
<comment type="caution">
    <text evidence="25">The sequence shown here is derived from an EMBL/GenBank/DDBJ whole genome shotgun (WGS) entry which is preliminary data.</text>
</comment>
<dbReference type="PRINTS" id="PR01186">
    <property type="entry name" value="INTEGRINB"/>
</dbReference>
<feature type="disulfide bond" evidence="17">
    <location>
        <begin position="556"/>
        <end position="561"/>
    </location>
</feature>
<dbReference type="Gene3D" id="2.10.25.10">
    <property type="entry name" value="Laminin"/>
    <property type="match status" value="4"/>
</dbReference>
<feature type="disulfide bond" evidence="17">
    <location>
        <begin position="470"/>
        <end position="503"/>
    </location>
</feature>
<dbReference type="InterPro" id="IPR057073">
    <property type="entry name" value="EGF_integrin_2"/>
</dbReference>
<feature type="disulfide bond" evidence="17">
    <location>
        <begin position="445"/>
        <end position="449"/>
    </location>
</feature>
<feature type="disulfide bond" evidence="17">
    <location>
        <begin position="509"/>
        <end position="514"/>
    </location>
</feature>
<keyword evidence="12 20" id="KW-1133">Transmembrane helix</keyword>
<feature type="disulfide bond" evidence="17">
    <location>
        <begin position="594"/>
        <end position="599"/>
    </location>
</feature>
<feature type="compositionally biased region" description="Polar residues" evidence="19">
    <location>
        <begin position="77"/>
        <end position="89"/>
    </location>
</feature>
<feature type="domain" description="Integrin beta subunit cytoplasmic" evidence="23">
    <location>
        <begin position="728"/>
        <end position="774"/>
    </location>
</feature>
<feature type="disulfide bond" evidence="17">
    <location>
        <begin position="601"/>
        <end position="612"/>
    </location>
</feature>
<dbReference type="Gene3D" id="3.40.50.410">
    <property type="entry name" value="von Willebrand factor, type A domain"/>
    <property type="match status" value="1"/>
</dbReference>
<evidence type="ECO:0000256" key="18">
    <source>
        <dbReference type="RuleBase" id="RU000633"/>
    </source>
</evidence>
<evidence type="ECO:0000256" key="19">
    <source>
        <dbReference type="SAM" id="MobiDB-lite"/>
    </source>
</evidence>
<evidence type="ECO:0000313" key="26">
    <source>
        <dbReference type="Proteomes" id="UP001159428"/>
    </source>
</evidence>
<feature type="disulfide bond" evidence="17">
    <location>
        <begin position="46"/>
        <end position="61"/>
    </location>
</feature>
<evidence type="ECO:0000256" key="21">
    <source>
        <dbReference type="SAM" id="SignalP"/>
    </source>
</evidence>
<evidence type="ECO:0000256" key="20">
    <source>
        <dbReference type="SAM" id="Phobius"/>
    </source>
</evidence>
<feature type="disulfide bond" evidence="17">
    <location>
        <begin position="420"/>
        <end position="667"/>
    </location>
</feature>
<dbReference type="InterPro" id="IPR040622">
    <property type="entry name" value="EGF_integrin_1"/>
</dbReference>
<dbReference type="InterPro" id="IPR036465">
    <property type="entry name" value="vWFA_dom_sf"/>
</dbReference>
<evidence type="ECO:0000259" key="24">
    <source>
        <dbReference type="SMART" id="SM01242"/>
    </source>
</evidence>
<evidence type="ECO:0000256" key="8">
    <source>
        <dbReference type="ARBA" id="ARBA00022737"/>
    </source>
</evidence>
<dbReference type="Gene3D" id="2.60.40.1510">
    <property type="entry name" value="ntegrin, alpha v. Chain A, domain 3"/>
    <property type="match status" value="1"/>
</dbReference>
<dbReference type="GO" id="GO:0005925">
    <property type="term" value="C:focal adhesion"/>
    <property type="evidence" value="ECO:0007669"/>
    <property type="project" value="TreeGrafter"/>
</dbReference>
<keyword evidence="7 21" id="KW-0732">Signal</keyword>
<evidence type="ECO:0000256" key="10">
    <source>
        <dbReference type="ARBA" id="ARBA00022842"/>
    </source>
</evidence>
<dbReference type="GO" id="GO:0098609">
    <property type="term" value="P:cell-cell adhesion"/>
    <property type="evidence" value="ECO:0007669"/>
    <property type="project" value="TreeGrafter"/>
</dbReference>
<dbReference type="InterPro" id="IPR002369">
    <property type="entry name" value="Integrin_bsu_VWA"/>
</dbReference>
<sequence length="775" mass="85054">MLKGARVVFSQLLLCGFLCEGSKDPDCRQYKTCTECILGSPECSWCEDRDYHYLDQPRRRCDLHSNHQQNKCRKISNPGSGSTVHSNNEPDGDRDVKVSPQNVTLRLRPGISTAITINVHTPRNFPVDLYYLTDVSRSIKKESIKSLGHLLADEISNLTSRFRLGLGAFVDKPTAPYMDTDPVMVAAPDPNNGNSTPTFGYHNVLPLNKNTSYFQDAIEKLMASGNVDNPEGGLEALVQVAACEKEIGWQSKEDARRVVVLTTDAAYHSAGDGLLGGVVIPNDGLCHLDGEEYSASLLMDYPSPGLVRDVLLESQVVPIFAVASKEKQVYEQLANFLGNETYAETGELLEDSSNIVRVIGEAYKKIARTVTIRDTNSARLTLRYTAVCPKGEIYEDTRTCTGVELGDTVSFKISVSMANCTDDLPSNFSIKTPYGQVFLKLSYVCSCDCEAEEILEPNSTICSHRGSLKCGMCSCEDGWAGEYCSCTEEEERKNCQSNNGDVCSGQGSCSCGKCYCEDTKDPKGLIYGETCECNNLNCPKDPENEEICGGSERGDCDCGQCKCKENWSGPSCSCSKDLDGCTKNGVLCGGRGTCKCGTCVCNASLPYRGPFCDECLSCIGNCEANRPCVQCRMFGTGELVGEDCKTKCKDFRITAVDELTSDMGKKCRFRDEDDCYFGFAYTVRADGQLEIYTQRNKDCPSEMKALLVILGVIGAVLAVALALLLIWRVLATVQDRRAFAKFEKEQQKAKCVMAENPIFKPTTTTFMNPMYGVKT</sequence>
<evidence type="ECO:0000256" key="12">
    <source>
        <dbReference type="ARBA" id="ARBA00022989"/>
    </source>
</evidence>
<dbReference type="Proteomes" id="UP001159428">
    <property type="component" value="Unassembled WGS sequence"/>
</dbReference>
<dbReference type="SUPFAM" id="SSF53300">
    <property type="entry name" value="vWA-like"/>
    <property type="match status" value="1"/>
</dbReference>
<keyword evidence="26" id="KW-1185">Reference proteome</keyword>
<dbReference type="SMART" id="SM01241">
    <property type="entry name" value="Integrin_b_cyt"/>
    <property type="match status" value="1"/>
</dbReference>
<evidence type="ECO:0000259" key="23">
    <source>
        <dbReference type="SMART" id="SM01241"/>
    </source>
</evidence>
<gene>
    <name evidence="25" type="ORF">PMEA_00012610</name>
</gene>
<dbReference type="PROSITE" id="PS00243">
    <property type="entry name" value="I_EGF_1"/>
    <property type="match status" value="2"/>
</dbReference>
<evidence type="ECO:0000256" key="4">
    <source>
        <dbReference type="ARBA" id="ARBA00022536"/>
    </source>
</evidence>
<feature type="disulfide bond" evidence="17">
    <location>
        <begin position="388"/>
        <end position="400"/>
    </location>
</feature>
<dbReference type="GO" id="GO:0016477">
    <property type="term" value="P:cell migration"/>
    <property type="evidence" value="ECO:0007669"/>
    <property type="project" value="TreeGrafter"/>
</dbReference>
<feature type="disulfide bond" evidence="17">
    <location>
        <begin position="596"/>
        <end position="644"/>
    </location>
</feature>
<feature type="disulfide bond" evidence="17">
    <location>
        <begin position="648"/>
        <end position="675"/>
    </location>
</feature>
<dbReference type="Pfam" id="PF23105">
    <property type="entry name" value="EGF_integrin"/>
    <property type="match status" value="1"/>
</dbReference>
<dbReference type="GO" id="GO:0005178">
    <property type="term" value="F:integrin binding"/>
    <property type="evidence" value="ECO:0007669"/>
    <property type="project" value="TreeGrafter"/>
</dbReference>
<feature type="chain" id="PRO_5043661832" description="Integrin beta" evidence="21">
    <location>
        <begin position="22"/>
        <end position="775"/>
    </location>
</feature>
<feature type="disulfide bond" evidence="17">
    <location>
        <begin position="622"/>
        <end position="631"/>
    </location>
</feature>
<dbReference type="Gene3D" id="4.10.1240.30">
    <property type="match status" value="1"/>
</dbReference>
<dbReference type="InterPro" id="IPR012896">
    <property type="entry name" value="Integrin_bsu_tail"/>
</dbReference>
<feature type="disulfide bond" evidence="17">
    <location>
        <begin position="558"/>
        <end position="588"/>
    </location>
</feature>
<evidence type="ECO:0000256" key="5">
    <source>
        <dbReference type="ARBA" id="ARBA00022692"/>
    </source>
</evidence>
<dbReference type="InterPro" id="IPR015812">
    <property type="entry name" value="Integrin_bsu"/>
</dbReference>
<dbReference type="InterPro" id="IPR032695">
    <property type="entry name" value="Integrin_dom_sf"/>
</dbReference>
<dbReference type="GO" id="GO:0008305">
    <property type="term" value="C:integrin complex"/>
    <property type="evidence" value="ECO:0007669"/>
    <property type="project" value="TreeGrafter"/>
</dbReference>
<dbReference type="PROSITE" id="PS52047">
    <property type="entry name" value="I_EGF_2"/>
    <property type="match status" value="1"/>
</dbReference>
<dbReference type="GO" id="GO:0046872">
    <property type="term" value="F:metal ion binding"/>
    <property type="evidence" value="ECO:0007669"/>
    <property type="project" value="UniProtKB-KW"/>
</dbReference>
<evidence type="ECO:0000256" key="6">
    <source>
        <dbReference type="ARBA" id="ARBA00022723"/>
    </source>
</evidence>
<proteinExistence type="inferred from homology"/>
<dbReference type="SUPFAM" id="SSF103575">
    <property type="entry name" value="Plexin repeat"/>
    <property type="match status" value="1"/>
</dbReference>
<dbReference type="Pfam" id="PF00362">
    <property type="entry name" value="Integrin_beta"/>
    <property type="match status" value="1"/>
</dbReference>
<dbReference type="GO" id="GO:0033627">
    <property type="term" value="P:cell adhesion mediated by integrin"/>
    <property type="evidence" value="ECO:0007669"/>
    <property type="project" value="TreeGrafter"/>
</dbReference>
<feature type="signal peptide" evidence="21">
    <location>
        <begin position="1"/>
        <end position="21"/>
    </location>
</feature>
<accession>A0AAU9WVW0</accession>
<dbReference type="GO" id="GO:0009986">
    <property type="term" value="C:cell surface"/>
    <property type="evidence" value="ECO:0007669"/>
    <property type="project" value="TreeGrafter"/>
</dbReference>
<dbReference type="GO" id="GO:0007160">
    <property type="term" value="P:cell-matrix adhesion"/>
    <property type="evidence" value="ECO:0007669"/>
    <property type="project" value="TreeGrafter"/>
</dbReference>
<feature type="domain" description="Integrin beta subunit tail" evidence="24">
    <location>
        <begin position="622"/>
        <end position="704"/>
    </location>
</feature>
<dbReference type="AlphaFoldDB" id="A0AAU9WVW0"/>
<keyword evidence="14 20" id="KW-0472">Membrane</keyword>
<reference evidence="25 26" key="1">
    <citation type="submission" date="2022-05" db="EMBL/GenBank/DDBJ databases">
        <authorList>
            <consortium name="Genoscope - CEA"/>
            <person name="William W."/>
        </authorList>
    </citation>
    <scope>NUCLEOTIDE SEQUENCE [LARGE SCALE GENOMIC DNA]</scope>
</reference>
<dbReference type="GO" id="GO:0007229">
    <property type="term" value="P:integrin-mediated signaling pathway"/>
    <property type="evidence" value="ECO:0007669"/>
    <property type="project" value="UniProtKB-KW"/>
</dbReference>
<feature type="disulfide bond" evidence="17">
    <location>
        <begin position="475"/>
        <end position="484"/>
    </location>
</feature>
<keyword evidence="3" id="KW-1003">Cell membrane</keyword>
<evidence type="ECO:0000256" key="9">
    <source>
        <dbReference type="ARBA" id="ARBA00022837"/>
    </source>
</evidence>
<keyword evidence="4" id="KW-0245">EGF-like domain</keyword>
<comment type="similarity">
    <text evidence="2 18">Belongs to the integrin beta chain family.</text>
</comment>
<dbReference type="SUPFAM" id="SSF69687">
    <property type="entry name" value="Integrin beta tail domain"/>
    <property type="match status" value="1"/>
</dbReference>
<feature type="disulfide bond" evidence="17">
    <location>
        <begin position="628"/>
        <end position="699"/>
    </location>
</feature>
<feature type="disulfide bond" evidence="17">
    <location>
        <begin position="486"/>
        <end position="495"/>
    </location>
</feature>
<feature type="disulfide bond" evidence="17">
    <location>
        <begin position="563"/>
        <end position="572"/>
    </location>
</feature>
<feature type="region of interest" description="Disordered" evidence="19">
    <location>
        <begin position="70"/>
        <end position="99"/>
    </location>
</feature>
<dbReference type="Pfam" id="PF18372">
    <property type="entry name" value="I-EGF_1"/>
    <property type="match status" value="1"/>
</dbReference>
<dbReference type="PANTHER" id="PTHR10082">
    <property type="entry name" value="INTEGRIN BETA SUBUNIT"/>
    <property type="match status" value="1"/>
</dbReference>
<organism evidence="25 26">
    <name type="scientific">Pocillopora meandrina</name>
    <dbReference type="NCBI Taxonomy" id="46732"/>
    <lineage>
        <taxon>Eukaryota</taxon>
        <taxon>Metazoa</taxon>
        <taxon>Cnidaria</taxon>
        <taxon>Anthozoa</taxon>
        <taxon>Hexacorallia</taxon>
        <taxon>Scleractinia</taxon>
        <taxon>Astrocoeniina</taxon>
        <taxon>Pocilloporidae</taxon>
        <taxon>Pocillopora</taxon>
    </lineage>
</organism>
<dbReference type="EMBL" id="CALNXJ010000022">
    <property type="protein sequence ID" value="CAH3127524.1"/>
    <property type="molecule type" value="Genomic_DNA"/>
</dbReference>
<keyword evidence="6" id="KW-0479">Metal-binding</keyword>
<feature type="disulfide bond" evidence="17">
    <location>
        <begin position="243"/>
        <end position="286"/>
    </location>
</feature>
<dbReference type="PANTHER" id="PTHR10082:SF60">
    <property type="entry name" value="INTEGRIN BETA-PS"/>
    <property type="match status" value="1"/>
</dbReference>
<dbReference type="InterPro" id="IPR057243">
    <property type="entry name" value="Integrin_I-EGF_CS"/>
</dbReference>
<keyword evidence="16" id="KW-0325">Glycoprotein</keyword>
<dbReference type="SMART" id="SM00187">
    <property type="entry name" value="INB"/>
    <property type="match status" value="1"/>
</dbReference>
<feature type="transmembrane region" description="Helical" evidence="20">
    <location>
        <begin position="705"/>
        <end position="727"/>
    </location>
</feature>
<evidence type="ECO:0000256" key="1">
    <source>
        <dbReference type="ARBA" id="ARBA00004251"/>
    </source>
</evidence>
<keyword evidence="8" id="KW-0677">Repeat</keyword>
<comment type="subcellular location">
    <subcellularLocation>
        <location evidence="1 18">Cell membrane</location>
        <topology evidence="1 18">Single-pass type I membrane protein</topology>
    </subcellularLocation>
</comment>
<keyword evidence="15 17" id="KW-1015">Disulfide bond</keyword>
<feature type="domain" description="Integrin beta subunit VWA" evidence="22">
    <location>
        <begin position="32"/>
        <end position="447"/>
    </location>
</feature>
<keyword evidence="10" id="KW-0460">Magnesium</keyword>
<feature type="disulfide bond" evidence="17">
    <location>
        <begin position="533"/>
        <end position="538"/>
    </location>
</feature>
<dbReference type="Gene3D" id="1.20.5.100">
    <property type="entry name" value="Cytochrome c1, transmembrane anchor, C-terminal"/>
    <property type="match status" value="1"/>
</dbReference>
<evidence type="ECO:0000256" key="13">
    <source>
        <dbReference type="ARBA" id="ARBA00023037"/>
    </source>
</evidence>
<name>A0AAU9WVW0_9CNID</name>
<dbReference type="InterPro" id="IPR014836">
    <property type="entry name" value="Integrin_bsu_cyt_dom"/>
</dbReference>